<protein>
    <submittedName>
        <fullName evidence="1">Carboxypeptidase-like regulatory domain-containing protein</fullName>
    </submittedName>
</protein>
<name>A0ABV7YZ63_9BACT</name>
<reference evidence="2" key="1">
    <citation type="journal article" date="2019" name="Int. J. Syst. Evol. Microbiol.">
        <title>The Global Catalogue of Microorganisms (GCM) 10K type strain sequencing project: providing services to taxonomists for standard genome sequencing and annotation.</title>
        <authorList>
            <consortium name="The Broad Institute Genomics Platform"/>
            <consortium name="The Broad Institute Genome Sequencing Center for Infectious Disease"/>
            <person name="Wu L."/>
            <person name="Ma J."/>
        </authorList>
    </citation>
    <scope>NUCLEOTIDE SEQUENCE [LARGE SCALE GENOMIC DNA]</scope>
    <source>
        <strain evidence="2">CECT 7956</strain>
    </source>
</reference>
<dbReference type="RefSeq" id="WP_379838484.1">
    <property type="nucleotide sequence ID" value="NZ_JBHRYQ010000001.1"/>
</dbReference>
<evidence type="ECO:0000313" key="1">
    <source>
        <dbReference type="EMBL" id="MFC3811647.1"/>
    </source>
</evidence>
<comment type="caution">
    <text evidence="1">The sequence shown here is derived from an EMBL/GenBank/DDBJ whole genome shotgun (WGS) entry which is preliminary data.</text>
</comment>
<dbReference type="EMBL" id="JBHRYQ010000001">
    <property type="protein sequence ID" value="MFC3811647.1"/>
    <property type="molecule type" value="Genomic_DNA"/>
</dbReference>
<dbReference type="Proteomes" id="UP001595616">
    <property type="component" value="Unassembled WGS sequence"/>
</dbReference>
<dbReference type="SUPFAM" id="SSF49464">
    <property type="entry name" value="Carboxypeptidase regulatory domain-like"/>
    <property type="match status" value="1"/>
</dbReference>
<proteinExistence type="predicted"/>
<gene>
    <name evidence="1" type="ORF">ACFOOI_13375</name>
</gene>
<evidence type="ECO:0000313" key="2">
    <source>
        <dbReference type="Proteomes" id="UP001595616"/>
    </source>
</evidence>
<sequence>MEELLKNKFWILLLLTFTVSTLKAQEKSIFGKVIDSTTVKGVANVNILNKRSGEIVVTNEKGDFYLRALASDSIIITNIGYERKGFKWDGKNKQPVINVKQQPIMLDELVVKDKKLSDMHKEILDFLANPNNSKAMRNQTLKNMINTNTSQPGIGISIDALYDLWSKEGKSKRKLADMQFEDVKTFYADLKYNKQVVAQITHLREEDLDDFMKFCNLQQEFVLTATDYELTFEILKYAGDFRQNRIYRKIR</sequence>
<dbReference type="InterPro" id="IPR008969">
    <property type="entry name" value="CarboxyPept-like_regulatory"/>
</dbReference>
<organism evidence="1 2">
    <name type="scientific">Lacihabitans lacunae</name>
    <dbReference type="NCBI Taxonomy" id="1028214"/>
    <lineage>
        <taxon>Bacteria</taxon>
        <taxon>Pseudomonadati</taxon>
        <taxon>Bacteroidota</taxon>
        <taxon>Cytophagia</taxon>
        <taxon>Cytophagales</taxon>
        <taxon>Leadbetterellaceae</taxon>
        <taxon>Lacihabitans</taxon>
    </lineage>
</organism>
<dbReference type="Pfam" id="PF13715">
    <property type="entry name" value="CarbopepD_reg_2"/>
    <property type="match status" value="1"/>
</dbReference>
<keyword evidence="2" id="KW-1185">Reference proteome</keyword>
<accession>A0ABV7YZ63</accession>